<evidence type="ECO:0000259" key="5">
    <source>
        <dbReference type="Pfam" id="PF00296"/>
    </source>
</evidence>
<dbReference type="InterPro" id="IPR036661">
    <property type="entry name" value="Luciferase-like_sf"/>
</dbReference>
<dbReference type="RefSeq" id="WP_185065830.1">
    <property type="nucleotide sequence ID" value="NZ_BAABJP010000068.1"/>
</dbReference>
<keyword evidence="7" id="KW-1185">Reference proteome</keyword>
<evidence type="ECO:0000313" key="6">
    <source>
        <dbReference type="EMBL" id="GAA5176577.1"/>
    </source>
</evidence>
<keyword evidence="1" id="KW-0285">Flavoprotein</keyword>
<dbReference type="InterPro" id="IPR011251">
    <property type="entry name" value="Luciferase-like_dom"/>
</dbReference>
<reference evidence="7" key="1">
    <citation type="journal article" date="2019" name="Int. J. Syst. Evol. Microbiol.">
        <title>The Global Catalogue of Microorganisms (GCM) 10K type strain sequencing project: providing services to taxonomists for standard genome sequencing and annotation.</title>
        <authorList>
            <consortium name="The Broad Institute Genomics Platform"/>
            <consortium name="The Broad Institute Genome Sequencing Center for Infectious Disease"/>
            <person name="Wu L."/>
            <person name="Ma J."/>
        </authorList>
    </citation>
    <scope>NUCLEOTIDE SEQUENCE [LARGE SCALE GENOMIC DNA]</scope>
    <source>
        <strain evidence="7">JCM 18303</strain>
    </source>
</reference>
<keyword evidence="4" id="KW-0503">Monooxygenase</keyword>
<feature type="domain" description="Luciferase-like" evidence="5">
    <location>
        <begin position="12"/>
        <end position="262"/>
    </location>
</feature>
<organism evidence="6 7">
    <name type="scientific">Pseudonocardia eucalypti</name>
    <dbReference type="NCBI Taxonomy" id="648755"/>
    <lineage>
        <taxon>Bacteria</taxon>
        <taxon>Bacillati</taxon>
        <taxon>Actinomycetota</taxon>
        <taxon>Actinomycetes</taxon>
        <taxon>Pseudonocardiales</taxon>
        <taxon>Pseudonocardiaceae</taxon>
        <taxon>Pseudonocardia</taxon>
    </lineage>
</organism>
<proteinExistence type="predicted"/>
<name>A0ABP9RF63_9PSEU</name>
<dbReference type="Gene3D" id="3.20.20.30">
    <property type="entry name" value="Luciferase-like domain"/>
    <property type="match status" value="1"/>
</dbReference>
<gene>
    <name evidence="6" type="ORF">GCM10023321_85330</name>
</gene>
<comment type="caution">
    <text evidence="6">The sequence shown here is derived from an EMBL/GenBank/DDBJ whole genome shotgun (WGS) entry which is preliminary data.</text>
</comment>
<dbReference type="Pfam" id="PF00296">
    <property type="entry name" value="Bac_luciferase"/>
    <property type="match status" value="1"/>
</dbReference>
<evidence type="ECO:0000313" key="7">
    <source>
        <dbReference type="Proteomes" id="UP001428817"/>
    </source>
</evidence>
<dbReference type="PANTHER" id="PTHR42847:SF4">
    <property type="entry name" value="ALKANESULFONATE MONOOXYGENASE-RELATED"/>
    <property type="match status" value="1"/>
</dbReference>
<dbReference type="EMBL" id="BAABJP010000068">
    <property type="protein sequence ID" value="GAA5176577.1"/>
    <property type="molecule type" value="Genomic_DNA"/>
</dbReference>
<dbReference type="InterPro" id="IPR050172">
    <property type="entry name" value="SsuD_RutA_monooxygenase"/>
</dbReference>
<evidence type="ECO:0000256" key="1">
    <source>
        <dbReference type="ARBA" id="ARBA00022630"/>
    </source>
</evidence>
<dbReference type="Proteomes" id="UP001428817">
    <property type="component" value="Unassembled WGS sequence"/>
</dbReference>
<protein>
    <submittedName>
        <fullName evidence="6">LLM class flavin-dependent oxidoreductase</fullName>
    </submittedName>
</protein>
<accession>A0ABP9RF63</accession>
<evidence type="ECO:0000256" key="4">
    <source>
        <dbReference type="ARBA" id="ARBA00023033"/>
    </source>
</evidence>
<evidence type="ECO:0000256" key="3">
    <source>
        <dbReference type="ARBA" id="ARBA00023002"/>
    </source>
</evidence>
<dbReference type="PANTHER" id="PTHR42847">
    <property type="entry name" value="ALKANESULFONATE MONOOXYGENASE"/>
    <property type="match status" value="1"/>
</dbReference>
<keyword evidence="3" id="KW-0560">Oxidoreductase</keyword>
<dbReference type="SUPFAM" id="SSF51679">
    <property type="entry name" value="Bacterial luciferase-like"/>
    <property type="match status" value="1"/>
</dbReference>
<keyword evidence="2" id="KW-0288">FMN</keyword>
<sequence length="329" mass="36967">MKLALYLPNFRTKVTVKELEDLTDLAEELDFDSVWTLDRVIVPESSDRGEMQFPFGMMQEMPRGLPVSSRGEFLQGMPLIPWLAAKTSKVRIGMSIIDTPYRSPGVLAAELATIDHLSNGRLNVAVGAGWMPEEFAACSATHIFPKRHKHVRETIEIMQGIWTNDLFEYHGEFADFELAGFGAKPVQKPHPPIFFSGLKDAKRAANRVAKYGLSGWIGIQDTPEELQQWRGAIERELAELDTSRSIDDLEISSMLWFVITDQDVDQTPNGKLTNLMVGSAGQITDNLKRYKEAGLTMPLLWPPFQDVPVAKTLDDLKRLKEEILPKVEG</sequence>
<evidence type="ECO:0000256" key="2">
    <source>
        <dbReference type="ARBA" id="ARBA00022643"/>
    </source>
</evidence>